<dbReference type="EMBL" id="CP104965">
    <property type="protein sequence ID" value="UXN68575.1"/>
    <property type="molecule type" value="Genomic_DNA"/>
</dbReference>
<organism evidence="1 2">
    <name type="scientific">Devosia neptuniae</name>
    <dbReference type="NCBI Taxonomy" id="191302"/>
    <lineage>
        <taxon>Bacteria</taxon>
        <taxon>Pseudomonadati</taxon>
        <taxon>Pseudomonadota</taxon>
        <taxon>Alphaproteobacteria</taxon>
        <taxon>Hyphomicrobiales</taxon>
        <taxon>Devosiaceae</taxon>
        <taxon>Devosia</taxon>
    </lineage>
</organism>
<evidence type="ECO:0000313" key="1">
    <source>
        <dbReference type="EMBL" id="UXN68575.1"/>
    </source>
</evidence>
<accession>A0ABY6C8W4</accession>
<dbReference type="Proteomes" id="UP001061862">
    <property type="component" value="Chromosome"/>
</dbReference>
<evidence type="ECO:0000313" key="2">
    <source>
        <dbReference type="Proteomes" id="UP001061862"/>
    </source>
</evidence>
<name>A0ABY6C8W4_9HYPH</name>
<protein>
    <recommendedName>
        <fullName evidence="3">SEC-C motif-containing protein</fullName>
    </recommendedName>
</protein>
<keyword evidence="2" id="KW-1185">Reference proteome</keyword>
<gene>
    <name evidence="1" type="ORF">N8A98_15080</name>
</gene>
<proteinExistence type="predicted"/>
<reference evidence="1 2" key="1">
    <citation type="submission" date="2022-09" db="EMBL/GenBank/DDBJ databases">
        <title>Interaction between co-microsymbionts with complementary sets of symbiotic genes in legume-rhizobium systems.</title>
        <authorList>
            <person name="Safronova V."/>
            <person name="Sazanova A."/>
            <person name="Afonin A."/>
            <person name="Chirak E."/>
        </authorList>
    </citation>
    <scope>NUCLEOTIDE SEQUENCE [LARGE SCALE GENOMIC DNA]</scope>
    <source>
        <strain evidence="1 2">A18/4-1</strain>
    </source>
</reference>
<sequence>MELAKQIVSCPVSPRQLSEIAEKFPDLLIEQVEPFLVLSGQFELVLNGESFDSYSVRIEVEGFPKIEPKVFERGGRVKDGQHRNGSGTCCTCVFEVWRAGNPNASLVDFLTGPVRNFFLGHQEFERTKVWPFGELSHGLKGIVEAAAELLGISADEAKVTRYLRFLARRKGVRYRRCPCGSGDYLHHCHGNELRELHHKIEKAQAQSILQRLLESK</sequence>
<evidence type="ECO:0008006" key="3">
    <source>
        <dbReference type="Google" id="ProtNLM"/>
    </source>
</evidence>
<dbReference type="RefSeq" id="WP_262166477.1">
    <property type="nucleotide sequence ID" value="NZ_CP104965.1"/>
</dbReference>